<evidence type="ECO:0000313" key="3">
    <source>
        <dbReference type="Proteomes" id="UP000244077"/>
    </source>
</evidence>
<dbReference type="EMBL" id="QAOH01000014">
    <property type="protein sequence ID" value="PTQ68570.1"/>
    <property type="molecule type" value="Genomic_DNA"/>
</dbReference>
<sequence>MDFFHFQVQNTRMKRIALLPLVLCFASAAQAEPWLTGDGWIALGGSTVEDQDVWLGGDGTWRTAWNGLGLTFGAFGTLGREHETYAALSYSLGSACYEIGNPRPAYDSFARPLISNVMLPEALIRTESGFSRLTDGTINVDNYLPYGLRYSDTGMALSLHYVEDYDTTVLGLGGGWNAGDWRIEAALEYIDGDGSDANAKVQGSRVLGPGEITGTFSYNEANDAPAAMELAYRHALSDRVALTELVSVPIEEPEDGVALLGANIYLRGSTSLDVSGGYGAGDGLANAALRFEF</sequence>
<gene>
    <name evidence="2" type="ORF">C8N42_11446</name>
</gene>
<proteinExistence type="predicted"/>
<evidence type="ECO:0008006" key="4">
    <source>
        <dbReference type="Google" id="ProtNLM"/>
    </source>
</evidence>
<reference evidence="2 3" key="1">
    <citation type="submission" date="2018-04" db="EMBL/GenBank/DDBJ databases">
        <title>Genomic Encyclopedia of Archaeal and Bacterial Type Strains, Phase II (KMG-II): from individual species to whole genera.</title>
        <authorList>
            <person name="Goeker M."/>
        </authorList>
    </citation>
    <scope>NUCLEOTIDE SEQUENCE [LARGE SCALE GENOMIC DNA]</scope>
    <source>
        <strain evidence="2 3">DSM 100434</strain>
    </source>
</reference>
<dbReference type="SUPFAM" id="SSF56935">
    <property type="entry name" value="Porins"/>
    <property type="match status" value="1"/>
</dbReference>
<keyword evidence="1" id="KW-0732">Signal</keyword>
<accession>A0A2T5HAF8</accession>
<evidence type="ECO:0000256" key="1">
    <source>
        <dbReference type="SAM" id="SignalP"/>
    </source>
</evidence>
<dbReference type="Proteomes" id="UP000244077">
    <property type="component" value="Unassembled WGS sequence"/>
</dbReference>
<keyword evidence="3" id="KW-1185">Reference proteome</keyword>
<feature type="signal peptide" evidence="1">
    <location>
        <begin position="1"/>
        <end position="31"/>
    </location>
</feature>
<protein>
    <recommendedName>
        <fullName evidence="4">Porin</fullName>
    </recommendedName>
</protein>
<dbReference type="AlphaFoldDB" id="A0A2T5HAF8"/>
<comment type="caution">
    <text evidence="2">The sequence shown here is derived from an EMBL/GenBank/DDBJ whole genome shotgun (WGS) entry which is preliminary data.</text>
</comment>
<feature type="chain" id="PRO_5015445498" description="Porin" evidence="1">
    <location>
        <begin position="32"/>
        <end position="293"/>
    </location>
</feature>
<evidence type="ECO:0000313" key="2">
    <source>
        <dbReference type="EMBL" id="PTQ68570.1"/>
    </source>
</evidence>
<name>A0A2T5HAF8_9RHOB</name>
<organism evidence="2 3">
    <name type="scientific">Celeribacter persicus</name>
    <dbReference type="NCBI Taxonomy" id="1651082"/>
    <lineage>
        <taxon>Bacteria</taxon>
        <taxon>Pseudomonadati</taxon>
        <taxon>Pseudomonadota</taxon>
        <taxon>Alphaproteobacteria</taxon>
        <taxon>Rhodobacterales</taxon>
        <taxon>Roseobacteraceae</taxon>
        <taxon>Celeribacter</taxon>
    </lineage>
</organism>